<gene>
    <name evidence="2" type="ORF">ENJ89_02445</name>
</gene>
<proteinExistence type="predicted"/>
<feature type="domain" description="Metallo-beta-lactamase" evidence="1">
    <location>
        <begin position="99"/>
        <end position="293"/>
    </location>
</feature>
<sequence>MPLRILTIWSLLIMTIQAQPHFNGQQFYNPFPRFESRDFGDLFRWLVIDRVTGKRPTLPDSYHFELADNDGRYLRTNRSDVTVTWIGHSTLLIQNDGLNILTDPIWSQRASPLSFAGPERMVPPGIPLDSLPKIDVVLISHDHYDHLDKQTIRRLGNRPLYLVPLGVGALLKSWGIDHYVEMDWWDEFRFNGVLFACTPAQHFSGRTLFDRNRRLWCSWVISGKQARIYFGGDSGYFPDYAKIGKKYGPFDLAALPIGAYRPRWFMSPVHMSPGEAVRAFVDLQAGIFIPIHWGTFPLSDEPLTEPPQLLLKKAKQKGLDANRFWILKHGETRTVPEALLVEGRALKHAQSKGGNGQID</sequence>
<protein>
    <submittedName>
        <fullName evidence="2">MBL fold metallo-hydrolase</fullName>
    </submittedName>
</protein>
<dbReference type="GO" id="GO:0005737">
    <property type="term" value="C:cytoplasm"/>
    <property type="evidence" value="ECO:0007669"/>
    <property type="project" value="TreeGrafter"/>
</dbReference>
<evidence type="ECO:0000313" key="2">
    <source>
        <dbReference type="EMBL" id="HHJ52031.1"/>
    </source>
</evidence>
<accession>A0A7V5PMW5</accession>
<reference evidence="2" key="1">
    <citation type="journal article" date="2020" name="mSystems">
        <title>Genome- and Community-Level Interaction Insights into Carbon Utilization and Element Cycling Functions of Hydrothermarchaeota in Hydrothermal Sediment.</title>
        <authorList>
            <person name="Zhou Z."/>
            <person name="Liu Y."/>
            <person name="Xu W."/>
            <person name="Pan J."/>
            <person name="Luo Z.H."/>
            <person name="Li M."/>
        </authorList>
    </citation>
    <scope>NUCLEOTIDE SEQUENCE [LARGE SCALE GENOMIC DNA]</scope>
    <source>
        <strain evidence="2">HyVt-527</strain>
    </source>
</reference>
<dbReference type="InterPro" id="IPR036866">
    <property type="entry name" value="RibonucZ/Hydroxyglut_hydro"/>
</dbReference>
<dbReference type="AlphaFoldDB" id="A0A7V5PMW5"/>
<name>A0A7V5PMW5_CALAY</name>
<dbReference type="PIRSF" id="PIRSF038896">
    <property type="entry name" value="NAPE-PLD"/>
    <property type="match status" value="1"/>
</dbReference>
<dbReference type="CDD" id="cd16283">
    <property type="entry name" value="RomA-like_MBL-fold"/>
    <property type="match status" value="1"/>
</dbReference>
<dbReference type="PANTHER" id="PTHR15032:SF4">
    <property type="entry name" value="N-ACYL-PHOSPHATIDYLETHANOLAMINE-HYDROLYZING PHOSPHOLIPASE D"/>
    <property type="match status" value="1"/>
</dbReference>
<dbReference type="Pfam" id="PF12706">
    <property type="entry name" value="Lactamase_B_2"/>
    <property type="match status" value="1"/>
</dbReference>
<organism evidence="2">
    <name type="scientific">Caldithrix abyssi</name>
    <dbReference type="NCBI Taxonomy" id="187145"/>
    <lineage>
        <taxon>Bacteria</taxon>
        <taxon>Pseudomonadati</taxon>
        <taxon>Calditrichota</taxon>
        <taxon>Calditrichia</taxon>
        <taxon>Calditrichales</taxon>
        <taxon>Calditrichaceae</taxon>
        <taxon>Caldithrix</taxon>
    </lineage>
</organism>
<comment type="caution">
    <text evidence="2">The sequence shown here is derived from an EMBL/GenBank/DDBJ whole genome shotgun (WGS) entry which is preliminary data.</text>
</comment>
<dbReference type="GO" id="GO:0070290">
    <property type="term" value="F:N-acylphosphatidylethanolamine-specific phospholipase D activity"/>
    <property type="evidence" value="ECO:0007669"/>
    <property type="project" value="InterPro"/>
</dbReference>
<dbReference type="EMBL" id="DROD01000176">
    <property type="protein sequence ID" value="HHJ52031.1"/>
    <property type="molecule type" value="Genomic_DNA"/>
</dbReference>
<dbReference type="Proteomes" id="UP000886124">
    <property type="component" value="Unassembled WGS sequence"/>
</dbReference>
<dbReference type="Gene3D" id="3.60.15.10">
    <property type="entry name" value="Ribonuclease Z/Hydroxyacylglutathione hydrolase-like"/>
    <property type="match status" value="1"/>
</dbReference>
<dbReference type="GO" id="GO:0008270">
    <property type="term" value="F:zinc ion binding"/>
    <property type="evidence" value="ECO:0007669"/>
    <property type="project" value="InterPro"/>
</dbReference>
<evidence type="ECO:0000259" key="1">
    <source>
        <dbReference type="Pfam" id="PF12706"/>
    </source>
</evidence>
<dbReference type="InterPro" id="IPR024884">
    <property type="entry name" value="NAPE-PLD"/>
</dbReference>
<dbReference type="InterPro" id="IPR001279">
    <property type="entry name" value="Metallo-B-lactamas"/>
</dbReference>
<dbReference type="PANTHER" id="PTHR15032">
    <property type="entry name" value="N-ACYL-PHOSPHATIDYLETHANOLAMINE-HYDROLYZING PHOSPHOLIPASE D"/>
    <property type="match status" value="1"/>
</dbReference>
<dbReference type="SUPFAM" id="SSF56281">
    <property type="entry name" value="Metallo-hydrolase/oxidoreductase"/>
    <property type="match status" value="1"/>
</dbReference>